<evidence type="ECO:0000256" key="2">
    <source>
        <dbReference type="ARBA" id="ARBA00004107"/>
    </source>
</evidence>
<keyword evidence="8 11" id="KW-1133">Transmembrane helix</keyword>
<keyword evidence="9 11" id="KW-0472">Membrane</keyword>
<keyword evidence="7 11" id="KW-0378">Hydrolase</keyword>
<gene>
    <name evidence="13" type="primary">100632025</name>
</gene>
<dbReference type="InParanoid" id="A0A1X7VFM9"/>
<evidence type="ECO:0000256" key="9">
    <source>
        <dbReference type="ARBA" id="ARBA00023136"/>
    </source>
</evidence>
<dbReference type="GO" id="GO:0005886">
    <property type="term" value="C:plasma membrane"/>
    <property type="evidence" value="ECO:0007669"/>
    <property type="project" value="TreeGrafter"/>
</dbReference>
<evidence type="ECO:0000256" key="3">
    <source>
        <dbReference type="ARBA" id="ARBA00004155"/>
    </source>
</evidence>
<dbReference type="GO" id="GO:0030670">
    <property type="term" value="C:phagocytic vesicle membrane"/>
    <property type="evidence" value="ECO:0007669"/>
    <property type="project" value="TreeGrafter"/>
</dbReference>
<evidence type="ECO:0000256" key="6">
    <source>
        <dbReference type="ARBA" id="ARBA00022753"/>
    </source>
</evidence>
<dbReference type="PANTHER" id="PTHR21014:SF6">
    <property type="entry name" value="PHOSPHATIDYLINOSITOL-4,5-BISPHOSPHATE 4-PHOSPHATASE"/>
    <property type="match status" value="1"/>
</dbReference>
<dbReference type="PANTHER" id="PTHR21014">
    <property type="entry name" value="PHOSPHATIDYLINOSITOL-4,5-BISPHOSPHATE 4-PHOSPHATASE"/>
    <property type="match status" value="1"/>
</dbReference>
<dbReference type="GO" id="GO:0046856">
    <property type="term" value="P:phosphatidylinositol dephosphorylation"/>
    <property type="evidence" value="ECO:0007669"/>
    <property type="project" value="InterPro"/>
</dbReference>
<dbReference type="eggNOG" id="KOG4684">
    <property type="taxonomic scope" value="Eukaryota"/>
</dbReference>
<protein>
    <recommendedName>
        <fullName evidence="4 11">Phosphatidylinositol-4,5-bisphosphate 4-phosphatase</fullName>
        <ecNumber evidence="4 11">3.1.3.78</ecNumber>
    </recommendedName>
</protein>
<dbReference type="OMA" id="ASNHGGM"/>
<comment type="catalytic activity">
    <reaction evidence="1 11">
        <text>a 1,2-diacyl-sn-glycero-3-phospho-(1D-myo-inositol-4,5-bisphosphate) + H2O = a 1,2-diacyl-sn-glycero-3-phospho-(1D-myo-inositol-5-phosphate) + phosphate</text>
        <dbReference type="Rhea" id="RHEA:25674"/>
        <dbReference type="ChEBI" id="CHEBI:15377"/>
        <dbReference type="ChEBI" id="CHEBI:43474"/>
        <dbReference type="ChEBI" id="CHEBI:57795"/>
        <dbReference type="ChEBI" id="CHEBI:58456"/>
        <dbReference type="EC" id="3.1.3.78"/>
    </reaction>
</comment>
<evidence type="ECO:0000256" key="10">
    <source>
        <dbReference type="ARBA" id="ARBA00023228"/>
    </source>
</evidence>
<dbReference type="Pfam" id="PF09788">
    <property type="entry name" value="Tmemb_55A"/>
    <property type="match status" value="1"/>
</dbReference>
<comment type="subcellular location">
    <subcellularLocation>
        <location evidence="2 11">Late endosome membrane</location>
        <topology evidence="2 11">Multi-pass membrane protein</topology>
    </subcellularLocation>
    <subcellularLocation>
        <location evidence="3 11">Lysosome membrane</location>
        <topology evidence="3 11">Multi-pass membrane protein</topology>
    </subcellularLocation>
</comment>
<dbReference type="STRING" id="400682.A0A1X7VFM9"/>
<dbReference type="GO" id="GO:0031902">
    <property type="term" value="C:late endosome membrane"/>
    <property type="evidence" value="ECO:0007669"/>
    <property type="project" value="UniProtKB-SubCell"/>
</dbReference>
<accession>A0A1X7VFM9</accession>
<evidence type="ECO:0000256" key="8">
    <source>
        <dbReference type="ARBA" id="ARBA00022989"/>
    </source>
</evidence>
<dbReference type="AlphaFoldDB" id="A0A1X7VFM9"/>
<comment type="function">
    <text evidence="11">Catalyzes the hydrolysis of phosphatidylinositol-4,5-bisphosphate (PtdIns-4,5-P2) to phosphatidylinositol-4-phosphate (PtdIns-4-P).</text>
</comment>
<dbReference type="InterPro" id="IPR019178">
    <property type="entry name" value="PtdIns-P2-Ptase"/>
</dbReference>
<proteinExistence type="predicted"/>
<keyword evidence="5 11" id="KW-0812">Transmembrane</keyword>
<dbReference type="Proteomes" id="UP000007879">
    <property type="component" value="Unassembled WGS sequence"/>
</dbReference>
<reference evidence="13" key="2">
    <citation type="submission" date="2017-05" db="UniProtKB">
        <authorList>
            <consortium name="EnsemblMetazoa"/>
        </authorList>
    </citation>
    <scope>IDENTIFICATION</scope>
</reference>
<feature type="region of interest" description="Disordered" evidence="12">
    <location>
        <begin position="1"/>
        <end position="72"/>
    </location>
</feature>
<dbReference type="EC" id="3.1.3.78" evidence="4 11"/>
<organism evidence="13">
    <name type="scientific">Amphimedon queenslandica</name>
    <name type="common">Sponge</name>
    <dbReference type="NCBI Taxonomy" id="400682"/>
    <lineage>
        <taxon>Eukaryota</taxon>
        <taxon>Metazoa</taxon>
        <taxon>Porifera</taxon>
        <taxon>Demospongiae</taxon>
        <taxon>Heteroscleromorpha</taxon>
        <taxon>Haplosclerida</taxon>
        <taxon>Niphatidae</taxon>
        <taxon>Amphimedon</taxon>
    </lineage>
</organism>
<evidence type="ECO:0000313" key="13">
    <source>
        <dbReference type="EnsemblMetazoa" id="Aqu2.1.38322_001"/>
    </source>
</evidence>
<evidence type="ECO:0000256" key="5">
    <source>
        <dbReference type="ARBA" id="ARBA00022692"/>
    </source>
</evidence>
<evidence type="ECO:0000256" key="4">
    <source>
        <dbReference type="ARBA" id="ARBA00012936"/>
    </source>
</evidence>
<dbReference type="GO" id="GO:0034597">
    <property type="term" value="F:phosphatidylinositol-4,5-bisphosphate 4-phosphatase activity"/>
    <property type="evidence" value="ECO:0007669"/>
    <property type="project" value="UniProtKB-EC"/>
</dbReference>
<sequence length="271" mass="29277">MSESERKPLLGPDTGNNDAIPQPSAPELIGEQPPPYVEEPSVQPQIYNPAPSYDNSAPQPGGAPDFNAPPPAYNYPMTPNTFVQCRVCQHVINVPQNTATRVVKCTNCNEATPVTSPPPGKKYVRCPCNCLLTCSVTATRVICPRANCKRTIMVGGNMRQPSPIGMDRIRVNCGHCRRTILWPGNAAVARCPHCSRRSYVNHSWMQSRAIFCFLLGALMLIAGLIVTGVTAAVAASVGGVYVISVGLFVSAFVLIVRGIFYCVMTRSVLET</sequence>
<reference evidence="14" key="1">
    <citation type="journal article" date="2010" name="Nature">
        <title>The Amphimedon queenslandica genome and the evolution of animal complexity.</title>
        <authorList>
            <person name="Srivastava M."/>
            <person name="Simakov O."/>
            <person name="Chapman J."/>
            <person name="Fahey B."/>
            <person name="Gauthier M.E."/>
            <person name="Mitros T."/>
            <person name="Richards G.S."/>
            <person name="Conaco C."/>
            <person name="Dacre M."/>
            <person name="Hellsten U."/>
            <person name="Larroux C."/>
            <person name="Putnam N.H."/>
            <person name="Stanke M."/>
            <person name="Adamska M."/>
            <person name="Darling A."/>
            <person name="Degnan S.M."/>
            <person name="Oakley T.H."/>
            <person name="Plachetzki D.C."/>
            <person name="Zhai Y."/>
            <person name="Adamski M."/>
            <person name="Calcino A."/>
            <person name="Cummins S.F."/>
            <person name="Goodstein D.M."/>
            <person name="Harris C."/>
            <person name="Jackson D.J."/>
            <person name="Leys S.P."/>
            <person name="Shu S."/>
            <person name="Woodcroft B.J."/>
            <person name="Vervoort M."/>
            <person name="Kosik K.S."/>
            <person name="Manning G."/>
            <person name="Degnan B.M."/>
            <person name="Rokhsar D.S."/>
        </authorList>
    </citation>
    <scope>NUCLEOTIDE SEQUENCE [LARGE SCALE GENOMIC DNA]</scope>
</reference>
<feature type="transmembrane region" description="Helical" evidence="11">
    <location>
        <begin position="240"/>
        <end position="263"/>
    </location>
</feature>
<keyword evidence="10 11" id="KW-0458">Lysosome</keyword>
<feature type="transmembrane region" description="Helical" evidence="11">
    <location>
        <begin position="209"/>
        <end position="234"/>
    </location>
</feature>
<keyword evidence="14" id="KW-1185">Reference proteome</keyword>
<evidence type="ECO:0000256" key="7">
    <source>
        <dbReference type="ARBA" id="ARBA00022801"/>
    </source>
</evidence>
<dbReference type="OrthoDB" id="9939933at2759"/>
<dbReference type="GO" id="GO:0005765">
    <property type="term" value="C:lysosomal membrane"/>
    <property type="evidence" value="ECO:0007669"/>
    <property type="project" value="UniProtKB-SubCell"/>
</dbReference>
<dbReference type="EnsemblMetazoa" id="XM_003384528.3">
    <property type="protein sequence ID" value="XP_003384576.1"/>
    <property type="gene ID" value="LOC100632025"/>
</dbReference>
<dbReference type="KEGG" id="aqu:100632025"/>
<name>A0A1X7VFM9_AMPQE</name>
<dbReference type="EnsemblMetazoa" id="Aqu2.1.38322_001">
    <property type="protein sequence ID" value="Aqu2.1.38322_001"/>
    <property type="gene ID" value="Aqu2.1.38322"/>
</dbReference>
<evidence type="ECO:0000313" key="14">
    <source>
        <dbReference type="Proteomes" id="UP000007879"/>
    </source>
</evidence>
<keyword evidence="6 11" id="KW-0967">Endosome</keyword>
<evidence type="ECO:0000256" key="12">
    <source>
        <dbReference type="SAM" id="MobiDB-lite"/>
    </source>
</evidence>
<evidence type="ECO:0000256" key="11">
    <source>
        <dbReference type="RuleBase" id="RU365008"/>
    </source>
</evidence>
<evidence type="ECO:0000256" key="1">
    <source>
        <dbReference type="ARBA" id="ARBA00001261"/>
    </source>
</evidence>